<evidence type="ECO:0000256" key="2">
    <source>
        <dbReference type="ARBA" id="ARBA00022898"/>
    </source>
</evidence>
<evidence type="ECO:0000256" key="4">
    <source>
        <dbReference type="RuleBase" id="RU004508"/>
    </source>
</evidence>
<evidence type="ECO:0000313" key="6">
    <source>
        <dbReference type="Proteomes" id="UP000469440"/>
    </source>
</evidence>
<dbReference type="RefSeq" id="WP_156989788.1">
    <property type="nucleotide sequence ID" value="NZ_VWXL01000014.1"/>
</dbReference>
<reference evidence="5 6" key="1">
    <citation type="submission" date="2019-09" db="EMBL/GenBank/DDBJ databases">
        <title>Genome sequence of Clostridium sp. EA1.</title>
        <authorList>
            <person name="Poehlein A."/>
            <person name="Bengelsdorf F.R."/>
            <person name="Daniel R."/>
        </authorList>
    </citation>
    <scope>NUCLEOTIDE SEQUENCE [LARGE SCALE GENOMIC DNA]</scope>
    <source>
        <strain evidence="5 6">EA1</strain>
    </source>
</reference>
<dbReference type="AlphaFoldDB" id="A0A6N8HWX2"/>
<dbReference type="PANTHER" id="PTHR30244">
    <property type="entry name" value="TRANSAMINASE"/>
    <property type="match status" value="1"/>
</dbReference>
<keyword evidence="5" id="KW-0456">Lyase</keyword>
<dbReference type="InterPro" id="IPR015422">
    <property type="entry name" value="PyrdxlP-dep_Trfase_small"/>
</dbReference>
<proteinExistence type="inferred from homology"/>
<evidence type="ECO:0000256" key="1">
    <source>
        <dbReference type="ARBA" id="ARBA00001933"/>
    </source>
</evidence>
<dbReference type="Pfam" id="PF01041">
    <property type="entry name" value="DegT_DnrJ_EryC1"/>
    <property type="match status" value="1"/>
</dbReference>
<evidence type="ECO:0000256" key="3">
    <source>
        <dbReference type="ARBA" id="ARBA00037999"/>
    </source>
</evidence>
<gene>
    <name evidence="5" type="primary">colD</name>
    <name evidence="5" type="ORF">CAFE_07010</name>
</gene>
<dbReference type="CDD" id="cd00616">
    <property type="entry name" value="AHBA_syn"/>
    <property type="match status" value="1"/>
</dbReference>
<dbReference type="GO" id="GO:0016829">
    <property type="term" value="F:lyase activity"/>
    <property type="evidence" value="ECO:0007669"/>
    <property type="project" value="UniProtKB-KW"/>
</dbReference>
<evidence type="ECO:0000313" key="5">
    <source>
        <dbReference type="EMBL" id="MVB10030.1"/>
    </source>
</evidence>
<sequence>MRKEGGTVETEESLRREILEKTKEIFKLRQQEEKFIPGKSRIHYAGRVFDEREMQAAVDCALDFWLTLGEKGDRFVSDFSRRMGMNYGLVTNSGSSANLLAVGALCSPNLAHPLRPGDEVITTALAFPTTLNPILQYGLIPVFVDVEEGTYNLDAGRLESALSDRTRAVVLAHTLGNPAEMDRIMEFAKEHSLYVLEDTCDALDSFYDGKRCGTFGDLSTYSFYAAHHITMGEGGALLTNSLNLYRQALSLRDWGRACYCRTGERNPNGACGHRFDQIFDGLPDGYDHKYVYSNIGYNLKPLDLQCAVGVEQLKKLPEFTKRRRENFETLFNGVKQYEEYFILPRALPKAEPSWFAFPLTVRGDAPFTRKEIVTYLEQNQIETRMLFAGNILRHPGYRNIRSRTAGELIHTEKALNGSFFIGVYPGITNEMIHYILDVLRRFLSQSAEKTVGTED</sequence>
<dbReference type="SUPFAM" id="SSF53383">
    <property type="entry name" value="PLP-dependent transferases"/>
    <property type="match status" value="1"/>
</dbReference>
<dbReference type="Proteomes" id="UP000469440">
    <property type="component" value="Unassembled WGS sequence"/>
</dbReference>
<dbReference type="NCBIfam" id="NF011936">
    <property type="entry name" value="PRK15407.1"/>
    <property type="match status" value="1"/>
</dbReference>
<dbReference type="PANTHER" id="PTHR30244:SF34">
    <property type="entry name" value="DTDP-4-AMINO-4,6-DIDEOXYGALACTOSE TRANSAMINASE"/>
    <property type="match status" value="1"/>
</dbReference>
<dbReference type="FunFam" id="3.40.640.10:FF:000079">
    <property type="entry name" value="LPS biosynthesis protein"/>
    <property type="match status" value="1"/>
</dbReference>
<organism evidence="5 6">
    <name type="scientific">Caproicibacter fermentans</name>
    <dbReference type="NCBI Taxonomy" id="2576756"/>
    <lineage>
        <taxon>Bacteria</taxon>
        <taxon>Bacillati</taxon>
        <taxon>Bacillota</taxon>
        <taxon>Clostridia</taxon>
        <taxon>Eubacteriales</taxon>
        <taxon>Acutalibacteraceae</taxon>
        <taxon>Caproicibacter</taxon>
    </lineage>
</organism>
<dbReference type="OrthoDB" id="9810913at2"/>
<comment type="caution">
    <text evidence="5">The sequence shown here is derived from an EMBL/GenBank/DDBJ whole genome shotgun (WGS) entry which is preliminary data.</text>
</comment>
<dbReference type="GO" id="GO:0000271">
    <property type="term" value="P:polysaccharide biosynthetic process"/>
    <property type="evidence" value="ECO:0007669"/>
    <property type="project" value="TreeGrafter"/>
</dbReference>
<protein>
    <submittedName>
        <fullName evidence="5">GDP-4-keto-6-deoxy-D-mannose 3-dehydratase</fullName>
        <ecNumber evidence="5">4.2.1.168</ecNumber>
    </submittedName>
</protein>
<dbReference type="Gene3D" id="3.90.1150.10">
    <property type="entry name" value="Aspartate Aminotransferase, domain 1"/>
    <property type="match status" value="1"/>
</dbReference>
<dbReference type="EMBL" id="VWXL01000014">
    <property type="protein sequence ID" value="MVB10030.1"/>
    <property type="molecule type" value="Genomic_DNA"/>
</dbReference>
<dbReference type="Gene3D" id="3.40.640.10">
    <property type="entry name" value="Type I PLP-dependent aspartate aminotransferase-like (Major domain)"/>
    <property type="match status" value="1"/>
</dbReference>
<accession>A0A6N8HWX2</accession>
<name>A0A6N8HWX2_9FIRM</name>
<dbReference type="InterPro" id="IPR000653">
    <property type="entry name" value="DegT/StrS_aminotransferase"/>
</dbReference>
<comment type="similarity">
    <text evidence="3 4">Belongs to the DegT/DnrJ/EryC1 family.</text>
</comment>
<dbReference type="GO" id="GO:0008483">
    <property type="term" value="F:transaminase activity"/>
    <property type="evidence" value="ECO:0007669"/>
    <property type="project" value="TreeGrafter"/>
</dbReference>
<dbReference type="InterPro" id="IPR015421">
    <property type="entry name" value="PyrdxlP-dep_Trfase_major"/>
</dbReference>
<comment type="cofactor">
    <cofactor evidence="1">
        <name>pyridoxal 5'-phosphate</name>
        <dbReference type="ChEBI" id="CHEBI:597326"/>
    </cofactor>
</comment>
<keyword evidence="2 4" id="KW-0663">Pyridoxal phosphate</keyword>
<keyword evidence="6" id="KW-1185">Reference proteome</keyword>
<dbReference type="EC" id="4.2.1.168" evidence="5"/>
<dbReference type="InterPro" id="IPR015424">
    <property type="entry name" value="PyrdxlP-dep_Trfase"/>
</dbReference>
<dbReference type="PIRSF" id="PIRSF000390">
    <property type="entry name" value="PLP_StrS"/>
    <property type="match status" value="1"/>
</dbReference>
<dbReference type="GO" id="GO:0030170">
    <property type="term" value="F:pyridoxal phosphate binding"/>
    <property type="evidence" value="ECO:0007669"/>
    <property type="project" value="TreeGrafter"/>
</dbReference>